<dbReference type="InterPro" id="IPR035919">
    <property type="entry name" value="EAL_sf"/>
</dbReference>
<evidence type="ECO:0000259" key="2">
    <source>
        <dbReference type="PROSITE" id="PS50887"/>
    </source>
</evidence>
<dbReference type="PROSITE" id="PS50887">
    <property type="entry name" value="GGDEF"/>
    <property type="match status" value="1"/>
</dbReference>
<evidence type="ECO:0000259" key="1">
    <source>
        <dbReference type="PROSITE" id="PS50883"/>
    </source>
</evidence>
<dbReference type="EC" id="3.1.4.52" evidence="3"/>
<feature type="domain" description="GGDEF" evidence="2">
    <location>
        <begin position="23"/>
        <end position="155"/>
    </location>
</feature>
<protein>
    <submittedName>
        <fullName evidence="3">GGDEF domain-containing phosphodiesterase</fullName>
        <ecNumber evidence="3">3.1.4.52</ecNumber>
    </submittedName>
</protein>
<gene>
    <name evidence="3" type="ORF">QFW77_15825</name>
</gene>
<dbReference type="RefSeq" id="WP_280575760.1">
    <property type="nucleotide sequence ID" value="NZ_JARXRM010000044.1"/>
</dbReference>
<organism evidence="3 4">
    <name type="scientific">Luteimonas endophytica</name>
    <dbReference type="NCBI Taxonomy" id="3042023"/>
    <lineage>
        <taxon>Bacteria</taxon>
        <taxon>Pseudomonadati</taxon>
        <taxon>Pseudomonadota</taxon>
        <taxon>Gammaproteobacteria</taxon>
        <taxon>Lysobacterales</taxon>
        <taxon>Lysobacteraceae</taxon>
        <taxon>Luteimonas</taxon>
    </lineage>
</organism>
<dbReference type="CDD" id="cd01948">
    <property type="entry name" value="EAL"/>
    <property type="match status" value="1"/>
</dbReference>
<dbReference type="Pfam" id="PF00990">
    <property type="entry name" value="GGDEF"/>
    <property type="match status" value="1"/>
</dbReference>
<evidence type="ECO:0000313" key="4">
    <source>
        <dbReference type="Proteomes" id="UP001156940"/>
    </source>
</evidence>
<dbReference type="SMART" id="SM00267">
    <property type="entry name" value="GGDEF"/>
    <property type="match status" value="1"/>
</dbReference>
<accession>A0ABT6JE18</accession>
<dbReference type="SUPFAM" id="SSF55073">
    <property type="entry name" value="Nucleotide cyclase"/>
    <property type="match status" value="1"/>
</dbReference>
<dbReference type="EMBL" id="JARXRM010000044">
    <property type="protein sequence ID" value="MDH5824443.1"/>
    <property type="molecule type" value="Genomic_DNA"/>
</dbReference>
<dbReference type="PROSITE" id="PS50883">
    <property type="entry name" value="EAL"/>
    <property type="match status" value="1"/>
</dbReference>
<reference evidence="3 4" key="1">
    <citation type="submission" date="2023-04" db="EMBL/GenBank/DDBJ databases">
        <title>Luteimonas endophyticus RD2P54.</title>
        <authorList>
            <person name="Sun J.-Q."/>
        </authorList>
    </citation>
    <scope>NUCLEOTIDE SEQUENCE [LARGE SCALE GENOMIC DNA]</scope>
    <source>
        <strain evidence="3 4">RD2P54</strain>
    </source>
</reference>
<dbReference type="SUPFAM" id="SSF141868">
    <property type="entry name" value="EAL domain-like"/>
    <property type="match status" value="1"/>
</dbReference>
<dbReference type="InterPro" id="IPR050706">
    <property type="entry name" value="Cyclic-di-GMP_PDE-like"/>
</dbReference>
<comment type="caution">
    <text evidence="3">The sequence shown here is derived from an EMBL/GenBank/DDBJ whole genome shotgun (WGS) entry which is preliminary data.</text>
</comment>
<keyword evidence="3" id="KW-0378">Hydrolase</keyword>
<feature type="domain" description="EAL" evidence="1">
    <location>
        <begin position="160"/>
        <end position="413"/>
    </location>
</feature>
<dbReference type="Proteomes" id="UP001156940">
    <property type="component" value="Unassembled WGS sequence"/>
</dbReference>
<name>A0ABT6JE18_9GAMM</name>
<dbReference type="InterPro" id="IPR000160">
    <property type="entry name" value="GGDEF_dom"/>
</dbReference>
<evidence type="ECO:0000313" key="3">
    <source>
        <dbReference type="EMBL" id="MDH5824443.1"/>
    </source>
</evidence>
<proteinExistence type="predicted"/>
<dbReference type="Gene3D" id="3.30.70.270">
    <property type="match status" value="1"/>
</dbReference>
<dbReference type="InterPro" id="IPR043128">
    <property type="entry name" value="Rev_trsase/Diguanyl_cyclase"/>
</dbReference>
<keyword evidence="4" id="KW-1185">Reference proteome</keyword>
<dbReference type="InterPro" id="IPR029787">
    <property type="entry name" value="Nucleotide_cyclase"/>
</dbReference>
<dbReference type="PANTHER" id="PTHR33121">
    <property type="entry name" value="CYCLIC DI-GMP PHOSPHODIESTERASE PDEF"/>
    <property type="match status" value="1"/>
</dbReference>
<dbReference type="Gene3D" id="3.20.20.450">
    <property type="entry name" value="EAL domain"/>
    <property type="match status" value="1"/>
</dbReference>
<dbReference type="SMART" id="SM00052">
    <property type="entry name" value="EAL"/>
    <property type="match status" value="1"/>
</dbReference>
<dbReference type="Pfam" id="PF00563">
    <property type="entry name" value="EAL"/>
    <property type="match status" value="1"/>
</dbReference>
<dbReference type="InterPro" id="IPR001633">
    <property type="entry name" value="EAL_dom"/>
</dbReference>
<dbReference type="PANTHER" id="PTHR33121:SF70">
    <property type="entry name" value="SIGNALING PROTEIN YKOW"/>
    <property type="match status" value="1"/>
</dbReference>
<sequence length="413" mass="44370">MLNRAAVLRAVAAAIDSGRPGPGALGVLVVRSQRMRETELALGYAVGERVAAAMEAALVAALRPHDAVLRIGEYDFLLLLPALRSRQHAALAGAKLVRTLQQPVSLDGWQVQPSIAVGAALCPDHGDDPEQLCRRADRACDDALAGGEGFAFWQRPAIAAQFTHEELRDALAGNRLELYLQPILDLRAERVVGYEALARWAHPRIGPVAPPDFVGAAERTGLIGELTRWSLNVALRQVAQMRRAGRPVRVNVNLSAAALQLPGFVPQVLDLLRFWEVPPEGLVLEVTESALMRDVARCQALLAALRDAGVGISIDDFGTGYSSMAYLRQLPAGELKIDRSFVADMTEDRRSRRLVGSMIDLSHHLGLEVVAEGVEDAATLTLLRELGCDHAQGYLIGRPAPATETVAVAASAA</sequence>
<dbReference type="GO" id="GO:0071111">
    <property type="term" value="F:cyclic-guanylate-specific phosphodiesterase activity"/>
    <property type="evidence" value="ECO:0007669"/>
    <property type="project" value="UniProtKB-EC"/>
</dbReference>